<dbReference type="AlphaFoldDB" id="A0A1G7TLF7"/>
<dbReference type="STRING" id="440168.SAMN04487974_102205"/>
<dbReference type="Proteomes" id="UP000199495">
    <property type="component" value="Unassembled WGS sequence"/>
</dbReference>
<reference evidence="2 3" key="1">
    <citation type="submission" date="2016-10" db="EMBL/GenBank/DDBJ databases">
        <authorList>
            <person name="de Groot N.N."/>
        </authorList>
    </citation>
    <scope>NUCLEOTIDE SEQUENCE [LARGE SCALE GENOMIC DNA]</scope>
    <source>
        <strain evidence="2 3">CGMCC 1.10267</strain>
    </source>
</reference>
<sequence length="132" mass="14669">MKINPYLNFAGDCREAMTFYHSVLGRDLAMTAHKDTPSAAHVPAEMQNQIMHAALTTGEGTIFASDAPMAQANSFSGIYLSVHPTSVADAERIFTALKDGGEVEMNLEETFWAKRFGMLRDRYGVNWMFNVD</sequence>
<feature type="domain" description="PhnB-like" evidence="1">
    <location>
        <begin position="2"/>
        <end position="127"/>
    </location>
</feature>
<proteinExistence type="predicted"/>
<evidence type="ECO:0000313" key="3">
    <source>
        <dbReference type="Proteomes" id="UP000199495"/>
    </source>
</evidence>
<dbReference type="SUPFAM" id="SSF54593">
    <property type="entry name" value="Glyoxalase/Bleomycin resistance protein/Dihydroxybiphenyl dioxygenase"/>
    <property type="match status" value="1"/>
</dbReference>
<name>A0A1G7TLF7_9HYPH</name>
<dbReference type="Pfam" id="PF06983">
    <property type="entry name" value="3-dmu-9_3-mt"/>
    <property type="match status" value="1"/>
</dbReference>
<dbReference type="CDD" id="cd06588">
    <property type="entry name" value="PhnB_like"/>
    <property type="match status" value="1"/>
</dbReference>
<dbReference type="PANTHER" id="PTHR33990">
    <property type="entry name" value="PROTEIN YJDN-RELATED"/>
    <property type="match status" value="1"/>
</dbReference>
<evidence type="ECO:0000313" key="2">
    <source>
        <dbReference type="EMBL" id="SDG36105.1"/>
    </source>
</evidence>
<keyword evidence="3" id="KW-1185">Reference proteome</keyword>
<organism evidence="2 3">
    <name type="scientific">Pelagibacterium luteolum</name>
    <dbReference type="NCBI Taxonomy" id="440168"/>
    <lineage>
        <taxon>Bacteria</taxon>
        <taxon>Pseudomonadati</taxon>
        <taxon>Pseudomonadota</taxon>
        <taxon>Alphaproteobacteria</taxon>
        <taxon>Hyphomicrobiales</taxon>
        <taxon>Devosiaceae</taxon>
        <taxon>Pelagibacterium</taxon>
    </lineage>
</organism>
<accession>A0A1G7TLF7</accession>
<dbReference type="PANTHER" id="PTHR33990:SF1">
    <property type="entry name" value="PROTEIN YJDN"/>
    <property type="match status" value="1"/>
</dbReference>
<protein>
    <submittedName>
        <fullName evidence="2">PhnB protein</fullName>
    </submittedName>
</protein>
<gene>
    <name evidence="2" type="ORF">SAMN04487974_102205</name>
</gene>
<dbReference type="OrthoDB" id="9795306at2"/>
<dbReference type="InterPro" id="IPR029068">
    <property type="entry name" value="Glyas_Bleomycin-R_OHBP_Dase"/>
</dbReference>
<dbReference type="EMBL" id="FNCS01000002">
    <property type="protein sequence ID" value="SDG36105.1"/>
    <property type="molecule type" value="Genomic_DNA"/>
</dbReference>
<dbReference type="RefSeq" id="WP_090592857.1">
    <property type="nucleotide sequence ID" value="NZ_FNCS01000002.1"/>
</dbReference>
<dbReference type="Gene3D" id="3.10.180.10">
    <property type="entry name" value="2,3-Dihydroxybiphenyl 1,2-Dioxygenase, domain 1"/>
    <property type="match status" value="1"/>
</dbReference>
<evidence type="ECO:0000259" key="1">
    <source>
        <dbReference type="Pfam" id="PF06983"/>
    </source>
</evidence>
<dbReference type="InterPro" id="IPR028973">
    <property type="entry name" value="PhnB-like"/>
</dbReference>